<dbReference type="Gene3D" id="2.40.50.1070">
    <property type="match status" value="1"/>
</dbReference>
<evidence type="ECO:0000256" key="4">
    <source>
        <dbReference type="ARBA" id="ARBA00022679"/>
    </source>
</evidence>
<comment type="similarity">
    <text evidence="9">Belongs to the class I-like SAM-binding methyltransferase superfamily. RNA M5U methyltransferase family. RlmD subfamily.</text>
</comment>
<dbReference type="PROSITE" id="PS51687">
    <property type="entry name" value="SAM_MT_RNA_M5U"/>
    <property type="match status" value="1"/>
</dbReference>
<feature type="binding site" evidence="9 10">
    <location>
        <position position="363"/>
    </location>
    <ligand>
        <name>S-adenosyl-L-methionine</name>
        <dbReference type="ChEBI" id="CHEBI:59789"/>
    </ligand>
</feature>
<feature type="binding site" evidence="9 10">
    <location>
        <position position="264"/>
    </location>
    <ligand>
        <name>S-adenosyl-L-methionine</name>
        <dbReference type="ChEBI" id="CHEBI:59789"/>
    </ligand>
</feature>
<dbReference type="InterPro" id="IPR029063">
    <property type="entry name" value="SAM-dependent_MTases_sf"/>
</dbReference>
<dbReference type="InterPro" id="IPR030390">
    <property type="entry name" value="MeTrfase_TrmA_AS"/>
</dbReference>
<reference evidence="12 13" key="1">
    <citation type="submission" date="2019-03" db="EMBL/GenBank/DDBJ databases">
        <title>Genomic Encyclopedia of Type Strains, Phase IV (KMG-IV): sequencing the most valuable type-strain genomes for metagenomic binning, comparative biology and taxonomic classification.</title>
        <authorList>
            <person name="Goeker M."/>
        </authorList>
    </citation>
    <scope>NUCLEOTIDE SEQUENCE [LARGE SCALE GENOMIC DNA]</scope>
    <source>
        <strain evidence="12 13">DSM 100048</strain>
    </source>
</reference>
<dbReference type="PANTHER" id="PTHR11061">
    <property type="entry name" value="RNA M5U METHYLTRANSFERASE"/>
    <property type="match status" value="1"/>
</dbReference>
<keyword evidence="4 9" id="KW-0808">Transferase</keyword>
<keyword evidence="2 9" id="KW-0698">rRNA processing</keyword>
<dbReference type="NCBIfam" id="NF009639">
    <property type="entry name" value="PRK13168.1"/>
    <property type="match status" value="1"/>
</dbReference>
<proteinExistence type="inferred from homology"/>
<dbReference type="OrthoDB" id="9804590at2"/>
<dbReference type="GO" id="GO:0051539">
    <property type="term" value="F:4 iron, 4 sulfur cluster binding"/>
    <property type="evidence" value="ECO:0007669"/>
    <property type="project" value="UniProtKB-KW"/>
</dbReference>
<dbReference type="EMBL" id="SMBX01000002">
    <property type="protein sequence ID" value="TCV01579.1"/>
    <property type="molecule type" value="Genomic_DNA"/>
</dbReference>
<dbReference type="Proteomes" id="UP000294692">
    <property type="component" value="Unassembled WGS sequence"/>
</dbReference>
<comment type="caution">
    <text evidence="12">The sequence shown here is derived from an EMBL/GenBank/DDBJ whole genome shotgun (WGS) entry which is preliminary data.</text>
</comment>
<evidence type="ECO:0000256" key="2">
    <source>
        <dbReference type="ARBA" id="ARBA00022552"/>
    </source>
</evidence>
<dbReference type="HAMAP" id="MF_01010">
    <property type="entry name" value="23SrRNA_methyltr_RlmD"/>
    <property type="match status" value="1"/>
</dbReference>
<dbReference type="InterPro" id="IPR012340">
    <property type="entry name" value="NA-bd_OB-fold"/>
</dbReference>
<keyword evidence="1 9" id="KW-0004">4Fe-4S</keyword>
<evidence type="ECO:0000256" key="1">
    <source>
        <dbReference type="ARBA" id="ARBA00022485"/>
    </source>
</evidence>
<accession>A0A4R3VDA6</accession>
<keyword evidence="6 9" id="KW-0479">Metal-binding</keyword>
<feature type="binding site" evidence="9 10">
    <location>
        <position position="293"/>
    </location>
    <ligand>
        <name>S-adenosyl-L-methionine</name>
        <dbReference type="ChEBI" id="CHEBI:59789"/>
    </ligand>
</feature>
<dbReference type="RefSeq" id="WP_132474218.1">
    <property type="nucleotide sequence ID" value="NZ_JBHRVM010000001.1"/>
</dbReference>
<dbReference type="PROSITE" id="PS01231">
    <property type="entry name" value="TRMA_2"/>
    <property type="match status" value="1"/>
</dbReference>
<feature type="binding site" evidence="9">
    <location>
        <position position="76"/>
    </location>
    <ligand>
        <name>[4Fe-4S] cluster</name>
        <dbReference type="ChEBI" id="CHEBI:49883"/>
    </ligand>
</feature>
<evidence type="ECO:0000256" key="11">
    <source>
        <dbReference type="PROSITE-ProRule" id="PRU10015"/>
    </source>
</evidence>
<feature type="binding site" evidence="9">
    <location>
        <position position="342"/>
    </location>
    <ligand>
        <name>S-adenosyl-L-methionine</name>
        <dbReference type="ChEBI" id="CHEBI:59789"/>
    </ligand>
</feature>
<feature type="binding site" evidence="9">
    <location>
        <position position="73"/>
    </location>
    <ligand>
        <name>[4Fe-4S] cluster</name>
        <dbReference type="ChEBI" id="CHEBI:49883"/>
    </ligand>
</feature>
<keyword evidence="5 9" id="KW-0949">S-adenosyl-L-methionine</keyword>
<dbReference type="SUPFAM" id="SSF53335">
    <property type="entry name" value="S-adenosyl-L-methionine-dependent methyltransferases"/>
    <property type="match status" value="1"/>
</dbReference>
<feature type="active site" description="Nucleophile" evidence="9 10">
    <location>
        <position position="393"/>
    </location>
</feature>
<evidence type="ECO:0000256" key="8">
    <source>
        <dbReference type="ARBA" id="ARBA00023014"/>
    </source>
</evidence>
<keyword evidence="7 9" id="KW-0408">Iron</keyword>
<keyword evidence="8 9" id="KW-0411">Iron-sulfur</keyword>
<dbReference type="GO" id="GO:0070475">
    <property type="term" value="P:rRNA base methylation"/>
    <property type="evidence" value="ECO:0007669"/>
    <property type="project" value="TreeGrafter"/>
</dbReference>
<evidence type="ECO:0000256" key="7">
    <source>
        <dbReference type="ARBA" id="ARBA00023004"/>
    </source>
</evidence>
<dbReference type="Gene3D" id="3.40.50.150">
    <property type="entry name" value="Vaccinia Virus protein VP39"/>
    <property type="match status" value="1"/>
</dbReference>
<feature type="binding site" evidence="9">
    <location>
        <position position="298"/>
    </location>
    <ligand>
        <name>S-adenosyl-L-methionine</name>
        <dbReference type="ChEBI" id="CHEBI:59789"/>
    </ligand>
</feature>
<dbReference type="GO" id="GO:0005506">
    <property type="term" value="F:iron ion binding"/>
    <property type="evidence" value="ECO:0007669"/>
    <property type="project" value="UniProtKB-UniRule"/>
</dbReference>
<evidence type="ECO:0000313" key="12">
    <source>
        <dbReference type="EMBL" id="TCV01579.1"/>
    </source>
</evidence>
<dbReference type="Gene3D" id="2.40.50.140">
    <property type="entry name" value="Nucleic acid-binding proteins"/>
    <property type="match status" value="1"/>
</dbReference>
<gene>
    <name evidence="9" type="primary">rlmD</name>
    <name evidence="12" type="ORF">EV686_102292</name>
</gene>
<feature type="binding site" evidence="9">
    <location>
        <position position="155"/>
    </location>
    <ligand>
        <name>[4Fe-4S] cluster</name>
        <dbReference type="ChEBI" id="CHEBI:49883"/>
    </ligand>
</feature>
<feature type="binding site" evidence="9 10">
    <location>
        <position position="314"/>
    </location>
    <ligand>
        <name>S-adenosyl-L-methionine</name>
        <dbReference type="ChEBI" id="CHEBI:59789"/>
    </ligand>
</feature>
<evidence type="ECO:0000256" key="9">
    <source>
        <dbReference type="HAMAP-Rule" id="MF_01010"/>
    </source>
</evidence>
<dbReference type="GO" id="GO:0070041">
    <property type="term" value="F:rRNA (uridine-C5-)-methyltransferase activity"/>
    <property type="evidence" value="ECO:0007669"/>
    <property type="project" value="UniProtKB-UniRule"/>
</dbReference>
<dbReference type="AlphaFoldDB" id="A0A4R3VDA6"/>
<keyword evidence="3 9" id="KW-0489">Methyltransferase</keyword>
<dbReference type="EC" id="2.1.1.190" evidence="9"/>
<dbReference type="CDD" id="cd02440">
    <property type="entry name" value="AdoMet_MTases"/>
    <property type="match status" value="1"/>
</dbReference>
<feature type="active site" evidence="11">
    <location>
        <position position="393"/>
    </location>
</feature>
<organism evidence="12 13">
    <name type="scientific">Paracandidimonas soli</name>
    <dbReference type="NCBI Taxonomy" id="1917182"/>
    <lineage>
        <taxon>Bacteria</taxon>
        <taxon>Pseudomonadati</taxon>
        <taxon>Pseudomonadota</taxon>
        <taxon>Betaproteobacteria</taxon>
        <taxon>Burkholderiales</taxon>
        <taxon>Alcaligenaceae</taxon>
        <taxon>Paracandidimonas</taxon>
    </lineage>
</organism>
<evidence type="ECO:0000256" key="5">
    <source>
        <dbReference type="ARBA" id="ARBA00022691"/>
    </source>
</evidence>
<dbReference type="InterPro" id="IPR010280">
    <property type="entry name" value="U5_MeTrfase_fam"/>
</dbReference>
<protein>
    <recommendedName>
        <fullName evidence="9">23S rRNA (uracil(1939)-C(5))-methyltransferase RlmD</fullName>
        <ecNumber evidence="9">2.1.1.190</ecNumber>
    </recommendedName>
    <alternativeName>
        <fullName evidence="9">23S rRNA(m5U1939)-methyltransferase</fullName>
    </alternativeName>
</protein>
<dbReference type="NCBIfam" id="TIGR00479">
    <property type="entry name" value="rumA"/>
    <property type="match status" value="1"/>
</dbReference>
<evidence type="ECO:0000313" key="13">
    <source>
        <dbReference type="Proteomes" id="UP000294692"/>
    </source>
</evidence>
<dbReference type="PANTHER" id="PTHR11061:SF49">
    <property type="entry name" value="23S RRNA (URACIL(1939)-C(5))-METHYLTRANSFERASE RLMD"/>
    <property type="match status" value="1"/>
</dbReference>
<dbReference type="InterPro" id="IPR030391">
    <property type="entry name" value="MeTrfase_TrmA_CS"/>
</dbReference>
<dbReference type="GO" id="GO:0003723">
    <property type="term" value="F:RNA binding"/>
    <property type="evidence" value="ECO:0007669"/>
    <property type="project" value="InterPro"/>
</dbReference>
<dbReference type="SUPFAM" id="SSF50249">
    <property type="entry name" value="Nucleic acid-binding proteins"/>
    <property type="match status" value="1"/>
</dbReference>
<evidence type="ECO:0000256" key="3">
    <source>
        <dbReference type="ARBA" id="ARBA00022603"/>
    </source>
</evidence>
<evidence type="ECO:0000256" key="10">
    <source>
        <dbReference type="PROSITE-ProRule" id="PRU01024"/>
    </source>
</evidence>
<dbReference type="PROSITE" id="PS01230">
    <property type="entry name" value="TRMA_1"/>
    <property type="match status" value="1"/>
</dbReference>
<sequence>MSELYEIESLDLDARGIAVKDGKRVLVDSALPGERVMAHKVKLGTEYDKARLDRVVRRSAQRVEPPCPYFGVCGGCKMQHLEPAAQVAVKQRVLEEAFQEQGSLKIGHVLAPMHGPYWNYRYRARLSVRRVVKKGGMLVGFRERNGSYVTDMASCRILPVHVSDMLVPLRELIGGLSNPHRYPQIEVSVGDRTTALVLRHLEPLTEDDLSALRAFGETWNVSWWLQPKGPETVAPLDPARVEDLAYELPEYGLRMVYRPTDFTQVNPHINRMLIQRAIRLLEPGPQDRVADLFCGLGNFSLPLARVAGSVLGVEGSKALTERAMQGAVLHGLQDKAAFGMLNLFEVDAGWLRSLGYFDRMLIDPPREGAEAVSLALAELTPDERPKRIVYVSCNPVTLARDAAILVHRGKYRLRSAGVVNMFPHTGHVESMAVFE</sequence>
<dbReference type="Pfam" id="PF05958">
    <property type="entry name" value="tRNA_U5-meth_tr"/>
    <property type="match status" value="2"/>
</dbReference>
<comment type="function">
    <text evidence="9">Catalyzes the formation of 5-methyl-uridine at position 1939 (m5U1939) in 23S rRNA.</text>
</comment>
<keyword evidence="13" id="KW-1185">Reference proteome</keyword>
<comment type="catalytic activity">
    <reaction evidence="9">
        <text>uridine(1939) in 23S rRNA + S-adenosyl-L-methionine = 5-methyluridine(1939) in 23S rRNA + S-adenosyl-L-homocysteine + H(+)</text>
        <dbReference type="Rhea" id="RHEA:42908"/>
        <dbReference type="Rhea" id="RHEA-COMP:10278"/>
        <dbReference type="Rhea" id="RHEA-COMP:10279"/>
        <dbReference type="ChEBI" id="CHEBI:15378"/>
        <dbReference type="ChEBI" id="CHEBI:57856"/>
        <dbReference type="ChEBI" id="CHEBI:59789"/>
        <dbReference type="ChEBI" id="CHEBI:65315"/>
        <dbReference type="ChEBI" id="CHEBI:74447"/>
        <dbReference type="EC" id="2.1.1.190"/>
    </reaction>
</comment>
<dbReference type="InterPro" id="IPR001566">
    <property type="entry name" value="23S_rRNA_MeTrfase_RlmD"/>
</dbReference>
<evidence type="ECO:0000256" key="6">
    <source>
        <dbReference type="ARBA" id="ARBA00022723"/>
    </source>
</evidence>
<feature type="binding site" evidence="9">
    <location>
        <position position="67"/>
    </location>
    <ligand>
        <name>[4Fe-4S] cluster</name>
        <dbReference type="ChEBI" id="CHEBI:49883"/>
    </ligand>
</feature>
<name>A0A4R3VDA6_9BURK</name>